<gene>
    <name evidence="1" type="ORF">GWK47_030372</name>
</gene>
<evidence type="ECO:0000313" key="1">
    <source>
        <dbReference type="EMBL" id="KAG0729409.1"/>
    </source>
</evidence>
<reference evidence="1" key="1">
    <citation type="submission" date="2020-07" db="EMBL/GenBank/DDBJ databases">
        <title>The High-quality genome of the commercially important snow crab, Chionoecetes opilio.</title>
        <authorList>
            <person name="Jeong J.-H."/>
            <person name="Ryu S."/>
        </authorList>
    </citation>
    <scope>NUCLEOTIDE SEQUENCE</scope>
    <source>
        <strain evidence="1">MADBK_172401_WGS</strain>
        <tissue evidence="1">Digestive gland</tissue>
    </source>
</reference>
<dbReference type="OrthoDB" id="7339946at2759"/>
<dbReference type="AlphaFoldDB" id="A0A8J5D1M0"/>
<keyword evidence="2" id="KW-1185">Reference proteome</keyword>
<comment type="caution">
    <text evidence="1">The sequence shown here is derived from an EMBL/GenBank/DDBJ whole genome shotgun (WGS) entry which is preliminary data.</text>
</comment>
<organism evidence="1 2">
    <name type="scientific">Chionoecetes opilio</name>
    <name type="common">Atlantic snow crab</name>
    <name type="synonym">Cancer opilio</name>
    <dbReference type="NCBI Taxonomy" id="41210"/>
    <lineage>
        <taxon>Eukaryota</taxon>
        <taxon>Metazoa</taxon>
        <taxon>Ecdysozoa</taxon>
        <taxon>Arthropoda</taxon>
        <taxon>Crustacea</taxon>
        <taxon>Multicrustacea</taxon>
        <taxon>Malacostraca</taxon>
        <taxon>Eumalacostraca</taxon>
        <taxon>Eucarida</taxon>
        <taxon>Decapoda</taxon>
        <taxon>Pleocyemata</taxon>
        <taxon>Brachyura</taxon>
        <taxon>Eubrachyura</taxon>
        <taxon>Majoidea</taxon>
        <taxon>Majidae</taxon>
        <taxon>Chionoecetes</taxon>
    </lineage>
</organism>
<dbReference type="EMBL" id="JACEEZ010001228">
    <property type="protein sequence ID" value="KAG0729409.1"/>
    <property type="molecule type" value="Genomic_DNA"/>
</dbReference>
<name>A0A8J5D1M0_CHIOP</name>
<dbReference type="PANTHER" id="PTHR47018">
    <property type="entry name" value="CXC DOMAIN-CONTAINING PROTEIN-RELATED"/>
    <property type="match status" value="1"/>
</dbReference>
<proteinExistence type="predicted"/>
<dbReference type="Proteomes" id="UP000770661">
    <property type="component" value="Unassembled WGS sequence"/>
</dbReference>
<sequence length="154" mass="17535">MKGLRDAGAFANDVRSLVSTLEEMGNPFEDDSNDLISLESKETLPSSVRETVMHIKKIGKTQYQTFIEERLEKQEKAIDDVISQNKLPLFNSPKQVDNSKVKGMVAELKNDCHLFSRLYIASQRRERDLDNFFCHENQAFPPAITNNGKMRKGA</sequence>
<protein>
    <submittedName>
        <fullName evidence="1">Uncharacterized protein</fullName>
    </submittedName>
</protein>
<evidence type="ECO:0000313" key="2">
    <source>
        <dbReference type="Proteomes" id="UP000770661"/>
    </source>
</evidence>
<accession>A0A8J5D1M0</accession>